<evidence type="ECO:0000313" key="2">
    <source>
        <dbReference type="Proteomes" id="UP000241595"/>
    </source>
</evidence>
<organism evidence="1 2">
    <name type="scientific">Mycobacterium terramassiliense</name>
    <dbReference type="NCBI Taxonomy" id="1841859"/>
    <lineage>
        <taxon>Bacteria</taxon>
        <taxon>Bacillati</taxon>
        <taxon>Actinomycetota</taxon>
        <taxon>Actinomycetes</taxon>
        <taxon>Mycobacteriales</taxon>
        <taxon>Mycobacteriaceae</taxon>
        <taxon>Mycobacterium</taxon>
    </lineage>
</organism>
<reference evidence="1 2" key="1">
    <citation type="submission" date="2017-01" db="EMBL/GenBank/DDBJ databases">
        <authorList>
            <consortium name="Urmite Genomes"/>
        </authorList>
    </citation>
    <scope>NUCLEOTIDE SEQUENCE [LARGE SCALE GENOMIC DNA]</scope>
    <source>
        <strain evidence="1 2">AB308</strain>
    </source>
</reference>
<sequence>MPNVTPLPSTAKVWPPVIAQPAWFSIEHPVSDNWPYYLQVVGSLGEDGQPHDVQVMVGDECLDPPEAQHFAAVLADAARQAAEIMGDRQEDPSSHELTGELIRRVEAGTLPASDATWLAGELCAAAEIWQYERLGKP</sequence>
<dbReference type="STRING" id="1841859.GCA_900157385_05576"/>
<dbReference type="Proteomes" id="UP000241595">
    <property type="component" value="Unassembled WGS sequence"/>
</dbReference>
<dbReference type="EMBL" id="FTRV01000017">
    <property type="protein sequence ID" value="SPM32048.1"/>
    <property type="molecule type" value="Genomic_DNA"/>
</dbReference>
<accession>A0A2U3NKJ3</accession>
<name>A0A2U3NKJ3_9MYCO</name>
<proteinExistence type="predicted"/>
<dbReference type="AlphaFoldDB" id="A0A2U3NKJ3"/>
<protein>
    <submittedName>
        <fullName evidence="1">Mycobacterium terramassiliense ORFan</fullName>
    </submittedName>
</protein>
<evidence type="ECO:0000313" key="1">
    <source>
        <dbReference type="EMBL" id="SPM32048.1"/>
    </source>
</evidence>
<keyword evidence="2" id="KW-1185">Reference proteome</keyword>
<gene>
    <name evidence="1" type="ORF">MTAB308_5574</name>
</gene>